<accession>A0A1I3K8L5</accession>
<name>A0A1I3K8L5_9SPIR</name>
<keyword evidence="2" id="KW-1185">Reference proteome</keyword>
<gene>
    <name evidence="1" type="ORF">SAMN04487775_104139</name>
</gene>
<protein>
    <recommendedName>
        <fullName evidence="3">Glycosyl transferase family 2</fullName>
    </recommendedName>
</protein>
<dbReference type="OrthoDB" id="355867at2"/>
<evidence type="ECO:0008006" key="3">
    <source>
        <dbReference type="Google" id="ProtNLM"/>
    </source>
</evidence>
<dbReference type="RefSeq" id="WP_074931249.1">
    <property type="nucleotide sequence ID" value="NZ_FORI01000004.1"/>
</dbReference>
<evidence type="ECO:0000313" key="2">
    <source>
        <dbReference type="Proteomes" id="UP000182737"/>
    </source>
</evidence>
<dbReference type="AlphaFoldDB" id="A0A1I3K8L5"/>
<dbReference type="SUPFAM" id="SSF53448">
    <property type="entry name" value="Nucleotide-diphospho-sugar transferases"/>
    <property type="match status" value="1"/>
</dbReference>
<reference evidence="2" key="1">
    <citation type="submission" date="2016-10" db="EMBL/GenBank/DDBJ databases">
        <authorList>
            <person name="Varghese N."/>
            <person name="Submissions S."/>
        </authorList>
    </citation>
    <scope>NUCLEOTIDE SEQUENCE [LARGE SCALE GENOMIC DNA]</scope>
    <source>
        <strain evidence="2">XBD1002</strain>
    </source>
</reference>
<dbReference type="EMBL" id="FORI01000004">
    <property type="protein sequence ID" value="SFI68832.1"/>
    <property type="molecule type" value="Genomic_DNA"/>
</dbReference>
<dbReference type="Proteomes" id="UP000182737">
    <property type="component" value="Unassembled WGS sequence"/>
</dbReference>
<evidence type="ECO:0000313" key="1">
    <source>
        <dbReference type="EMBL" id="SFI68832.1"/>
    </source>
</evidence>
<sequence length="321" mass="36819">MNGIPLTFSEHQINRTILGGPKVTDPSALNISVILLNSSGSHFKLHVFENLLKCGFQTIVSVEHDSSNFTDDVSKRFPMIKFLVPLEKTSDGDLINLAMSEVQSDYVLVIRDSLNIPANFIPPHLAERLTADSPYCIVPRLLDKDHFALPCAFSPSAEKTHFVIDSSSEIANGKKTLFPFDYVALYNRKKFIELGGFDWTIASPYWQNLDLALRSWLWGEQTILTSHLQFSYIEEPPVNDTTYNLDYLRYYLKNELPKIKMEQGYLKKTSFMAFLGHSSCGIMEARRQFNAARVWVEKNKFRFKMDLQTLVQNWSLNDEDK</sequence>
<organism evidence="1 2">
    <name type="scientific">Treponema bryantii</name>
    <dbReference type="NCBI Taxonomy" id="163"/>
    <lineage>
        <taxon>Bacteria</taxon>
        <taxon>Pseudomonadati</taxon>
        <taxon>Spirochaetota</taxon>
        <taxon>Spirochaetia</taxon>
        <taxon>Spirochaetales</taxon>
        <taxon>Treponemataceae</taxon>
        <taxon>Treponema</taxon>
    </lineage>
</organism>
<proteinExistence type="predicted"/>
<dbReference type="InterPro" id="IPR029044">
    <property type="entry name" value="Nucleotide-diphossugar_trans"/>
</dbReference>